<feature type="chain" id="PRO_5025678024" description="Outer membrane protein beta-barrel domain-containing protein" evidence="1">
    <location>
        <begin position="20"/>
        <end position="467"/>
    </location>
</feature>
<dbReference type="Proteomes" id="UP000476411">
    <property type="component" value="Chromosome"/>
</dbReference>
<proteinExistence type="predicted"/>
<organism evidence="2 3">
    <name type="scientific">Chitinophaga agri</name>
    <dbReference type="NCBI Taxonomy" id="2703787"/>
    <lineage>
        <taxon>Bacteria</taxon>
        <taxon>Pseudomonadati</taxon>
        <taxon>Bacteroidota</taxon>
        <taxon>Chitinophagia</taxon>
        <taxon>Chitinophagales</taxon>
        <taxon>Chitinophagaceae</taxon>
        <taxon>Chitinophaga</taxon>
    </lineage>
</organism>
<accession>A0A6B9Z8M2</accession>
<dbReference type="RefSeq" id="WP_162330052.1">
    <property type="nucleotide sequence ID" value="NZ_CP048113.1"/>
</dbReference>
<name>A0A6B9Z8M2_9BACT</name>
<feature type="signal peptide" evidence="1">
    <location>
        <begin position="1"/>
        <end position="19"/>
    </location>
</feature>
<protein>
    <recommendedName>
        <fullName evidence="4">Outer membrane protein beta-barrel domain-containing protein</fullName>
    </recommendedName>
</protein>
<dbReference type="EMBL" id="CP048113">
    <property type="protein sequence ID" value="QHS58347.1"/>
    <property type="molecule type" value="Genomic_DNA"/>
</dbReference>
<evidence type="ECO:0000256" key="1">
    <source>
        <dbReference type="SAM" id="SignalP"/>
    </source>
</evidence>
<reference evidence="2 3" key="1">
    <citation type="submission" date="2020-01" db="EMBL/GenBank/DDBJ databases">
        <title>Complete genome sequence of Chitinophaga sp. H33E-04 isolated from quinoa roots.</title>
        <authorList>
            <person name="Weon H.-Y."/>
            <person name="Lee S.A."/>
        </authorList>
    </citation>
    <scope>NUCLEOTIDE SEQUENCE [LARGE SCALE GENOMIC DNA]</scope>
    <source>
        <strain evidence="2 3">H33E-04</strain>
    </source>
</reference>
<keyword evidence="3" id="KW-1185">Reference proteome</keyword>
<gene>
    <name evidence="2" type="ORF">GWR21_01675</name>
</gene>
<sequence>MKLLITLSLLLIADQYCSAQGNTIGVVYNMHDSRFETDFPMLIKEGNKISLSYKDINPFAYKSNVVFTDINHNFLDGMDVVQSGLNSLSGPQEEAAAEVVKAKAMFALPVKTKAKLDKKEALLNSIQHHLTIIQRRIQTIDAIMTIDTLIRIGKNDRANFSSARMEASIMHPVAAYGITKDNIPDKFHTSQEDIYSSLSHIYSALNELKSLKEPGMKPLIDSLEKKVAVLNNIYTGTNAAILLKNVSIIQYNLTTVLNADYTLPPVAISTAKGDFIEISDELKDNADKKVFTIAPHKIRTYGGTRVDFSIGLTAGIGGNGSNYSLRKNPTDAKTGDDTARVSLYKSSKNKLIQFNPGVFIHWYKTTKHNIQWMLSTGFSPDFSTLANSRLFIGTSLGFPSSNDLGKRLVLSIGMSVGYADVLKNKYRDWNNYKRFADIDDADLTEKAPRVGGFFAVSYNLGGTGHTK</sequence>
<dbReference type="KEGG" id="chih:GWR21_01675"/>
<keyword evidence="1" id="KW-0732">Signal</keyword>
<dbReference type="AlphaFoldDB" id="A0A6B9Z8M2"/>
<evidence type="ECO:0000313" key="2">
    <source>
        <dbReference type="EMBL" id="QHS58347.1"/>
    </source>
</evidence>
<evidence type="ECO:0008006" key="4">
    <source>
        <dbReference type="Google" id="ProtNLM"/>
    </source>
</evidence>
<evidence type="ECO:0000313" key="3">
    <source>
        <dbReference type="Proteomes" id="UP000476411"/>
    </source>
</evidence>